<dbReference type="InterPro" id="IPR035965">
    <property type="entry name" value="PAS-like_dom_sf"/>
</dbReference>
<dbReference type="InterPro" id="IPR005467">
    <property type="entry name" value="His_kinase_dom"/>
</dbReference>
<dbReference type="SMART" id="SM00387">
    <property type="entry name" value="HATPase_c"/>
    <property type="match status" value="1"/>
</dbReference>
<dbReference type="HOGENOM" id="CLU_000445_89_20_9"/>
<dbReference type="PROSITE" id="PS50109">
    <property type="entry name" value="HIS_KIN"/>
    <property type="match status" value="1"/>
</dbReference>
<dbReference type="InterPro" id="IPR036890">
    <property type="entry name" value="HATPase_C_sf"/>
</dbReference>
<dbReference type="GO" id="GO:0009927">
    <property type="term" value="F:histidine phosphotransfer kinase activity"/>
    <property type="evidence" value="ECO:0007669"/>
    <property type="project" value="TreeGrafter"/>
</dbReference>
<sequence length="1290" mass="147741">MSAGFNTGQLESLPYILLSDNIIMESGERFLELIEYSRSKIVNKSIDYLYNLLRFNLDLTDVSKNQKSFFIFTKNLEPRKVKLTIHTNSTEKIFIFEEEHRSRIEQMFPYLEHQFKYNLIGTAIFQAEDFLLLKANQLFLDFHNEPFNIPEKSIGKSFHQICTGWTGSNSNEEWQKVVDTGIPLVDKEFAYAGLNKGTTYWDVIVMPILEDDKVKYLIETVREVTQDVLNRKQIEDQNAIIQKQKEQLEAILNNMQEALFVFDKESKYIIMNKIAKERFSTSFDKIGDSNNVTEFYDLEGNKIPLENTPNYRVKCGEVVKNEILTFKLNGQEFYSIISGTPVFDKNGDFLYGVISSRNITELIKRKKDVELQKEQLDKLYKASKKTEQELKNQKEELEVIIDNMSEGLTVVDKYGKYIRVNKKVKEYTRKATTLKNTVNNIGKSLDMGEKYYNAAGIPLSLEDFPAAKVIRGEKVENQRVITKRGDNTSYFDFNANPIFDDKGEVRLGIIHNRDVTEKVKNENIIKKQKEMLEAVLENMNDAVAIYDNKGNGILINAEARRMYPDVSTETKYELIHNGYVCFDLENNIIPVENLPTRRVFKNERIRNERIIVKYPYKSIFVEINAVPVFDDANNLILAVVTHHDISQVVQYEEKIKEQKELLEVELSDTKLLQSVSIELLRENNVLTLYEKIIDAAMQIMHSQYASLQIVHTEPGKSDKLQLLAFCGFKPDAAKLWEWLDSKSACTTCCEALRTGLRIIAPNVQEFGFMIGTKDQAMYLQTGINAVQSTPLRSRSGRLIGIISTHWNETHEPTERELRHLDVLARQVADLIEQKQAEEKIRWNIEKAEILYEVTGKLLASDRPQEIVEELCLRIMKFLKCDAFFNYLIDEEKMCLHLNACAGIPKEIAQEIESLDYGVAVCGCVARDGCRIVAENIQSSPDIRTELVKSFGIRAYACHPLMDQQKIIGTLSFGTKSKDSFDEDELALMKAVVDQVAISMNRIKTEEVLRSQQQLMIKVEREKNEALEKAIKMKDEFLGTISHEFRTPLNVINAALQVIENLYGDHLHDKVKKHLQKIKVNTYRQMRLVSNLLDITRYNAGHLKMALENRDIIFISNAIIKSVESIAKEKGIQLIFSTDNDCLEMAIDEEKYERILLNLLSNAIKFTPKGKSIWVNISSQNEKAVIMVKDEGVGIPKNKQKLIFERFGQVDNSLTRQAEGTGIGLSLVKTLVKGMGGKINVFSEIGKGSTFKVILPINQINDKGQGKLIIVPDDSRVLKAIAIEFSDLYLD</sequence>
<dbReference type="EMBL" id="CP003629">
    <property type="protein sequence ID" value="AFQ43160.1"/>
    <property type="molecule type" value="Genomic_DNA"/>
</dbReference>
<dbReference type="SUPFAM" id="SSF55785">
    <property type="entry name" value="PYP-like sensor domain (PAS domain)"/>
    <property type="match status" value="3"/>
</dbReference>
<comment type="catalytic activity">
    <reaction evidence="1">
        <text>ATP + protein L-histidine = ADP + protein N-phospho-L-histidine.</text>
        <dbReference type="EC" id="2.7.13.3"/>
    </reaction>
</comment>
<evidence type="ECO:0000259" key="10">
    <source>
        <dbReference type="PROSITE" id="PS50109"/>
    </source>
</evidence>
<evidence type="ECO:0000313" key="13">
    <source>
        <dbReference type="Proteomes" id="UP000005262"/>
    </source>
</evidence>
<dbReference type="Gene3D" id="1.10.287.130">
    <property type="match status" value="1"/>
</dbReference>
<evidence type="ECO:0000256" key="5">
    <source>
        <dbReference type="ARBA" id="ARBA00022741"/>
    </source>
</evidence>
<protein>
    <recommendedName>
        <fullName evidence="2">histidine kinase</fullName>
        <ecNumber evidence="2">2.7.13.3</ecNumber>
    </recommendedName>
</protein>
<dbReference type="Proteomes" id="UP000005262">
    <property type="component" value="Chromosome"/>
</dbReference>
<dbReference type="Gene3D" id="3.30.450.20">
    <property type="entry name" value="PAS domain"/>
    <property type="match status" value="4"/>
</dbReference>
<evidence type="ECO:0000256" key="9">
    <source>
        <dbReference type="SAM" id="Coils"/>
    </source>
</evidence>
<dbReference type="Pfam" id="PF02518">
    <property type="entry name" value="HATPase_c"/>
    <property type="match status" value="1"/>
</dbReference>
<dbReference type="InterPro" id="IPR004358">
    <property type="entry name" value="Sig_transdc_His_kin-like_C"/>
</dbReference>
<dbReference type="SMART" id="SM00065">
    <property type="entry name" value="GAF"/>
    <property type="match status" value="2"/>
</dbReference>
<dbReference type="PROSITE" id="PS50113">
    <property type="entry name" value="PAC"/>
    <property type="match status" value="2"/>
</dbReference>
<dbReference type="InterPro" id="IPR000700">
    <property type="entry name" value="PAS-assoc_C"/>
</dbReference>
<dbReference type="eggNOG" id="COG2205">
    <property type="taxonomic scope" value="Bacteria"/>
</dbReference>
<dbReference type="GO" id="GO:0005886">
    <property type="term" value="C:plasma membrane"/>
    <property type="evidence" value="ECO:0007669"/>
    <property type="project" value="TreeGrafter"/>
</dbReference>
<dbReference type="Pfam" id="PF13426">
    <property type="entry name" value="PAS_9"/>
    <property type="match status" value="3"/>
</dbReference>
<keyword evidence="3" id="KW-0597">Phosphoprotein</keyword>
<feature type="coiled-coil region" evidence="9">
    <location>
        <begin position="359"/>
        <end position="407"/>
    </location>
</feature>
<keyword evidence="9" id="KW-0175">Coiled coil</keyword>
<dbReference type="InterPro" id="IPR036097">
    <property type="entry name" value="HisK_dim/P_sf"/>
</dbReference>
<dbReference type="CDD" id="cd00082">
    <property type="entry name" value="HisKA"/>
    <property type="match status" value="1"/>
</dbReference>
<accession>J7INH6</accession>
<feature type="coiled-coil region" evidence="9">
    <location>
        <begin position="231"/>
        <end position="258"/>
    </location>
</feature>
<keyword evidence="7" id="KW-0067">ATP-binding</keyword>
<evidence type="ECO:0000313" key="12">
    <source>
        <dbReference type="EMBL" id="AFQ43160.1"/>
    </source>
</evidence>
<dbReference type="SUPFAM" id="SSF55781">
    <property type="entry name" value="GAF domain-like"/>
    <property type="match status" value="2"/>
</dbReference>
<dbReference type="Pfam" id="PF13185">
    <property type="entry name" value="GAF_2"/>
    <property type="match status" value="2"/>
</dbReference>
<dbReference type="PANTHER" id="PTHR43047:SF72">
    <property type="entry name" value="OSMOSENSING HISTIDINE PROTEIN KINASE SLN1"/>
    <property type="match status" value="1"/>
</dbReference>
<dbReference type="SMART" id="SM00086">
    <property type="entry name" value="PAC"/>
    <property type="match status" value="3"/>
</dbReference>
<keyword evidence="8" id="KW-0902">Two-component regulatory system</keyword>
<dbReference type="CDD" id="cd16922">
    <property type="entry name" value="HATPase_EvgS-ArcB-TorS-like"/>
    <property type="match status" value="1"/>
</dbReference>
<feature type="domain" description="Histidine kinase" evidence="10">
    <location>
        <begin position="1039"/>
        <end position="1258"/>
    </location>
</feature>
<dbReference type="RefSeq" id="WP_014902079.1">
    <property type="nucleotide sequence ID" value="NC_018515.1"/>
</dbReference>
<evidence type="ECO:0000256" key="7">
    <source>
        <dbReference type="ARBA" id="ARBA00022840"/>
    </source>
</evidence>
<dbReference type="SUPFAM" id="SSF47384">
    <property type="entry name" value="Homodimeric domain of signal transducing histidine kinase"/>
    <property type="match status" value="1"/>
</dbReference>
<reference evidence="12 13" key="1">
    <citation type="journal article" date="2012" name="J. Bacteriol.">
        <title>Complete genome sequences of Desulfosporosinus orientis DSM765T, Desulfosporosinus youngiae DSM17734T, Desulfosporosinus meridiei DSM13257T, and Desulfosporosinus acidiphilus DSM22704T.</title>
        <authorList>
            <person name="Pester M."/>
            <person name="Brambilla E."/>
            <person name="Alazard D."/>
            <person name="Rattei T."/>
            <person name="Weinmaier T."/>
            <person name="Han J."/>
            <person name="Lucas S."/>
            <person name="Lapidus A."/>
            <person name="Cheng J.F."/>
            <person name="Goodwin L."/>
            <person name="Pitluck S."/>
            <person name="Peters L."/>
            <person name="Ovchinnikova G."/>
            <person name="Teshima H."/>
            <person name="Detter J.C."/>
            <person name="Han C.S."/>
            <person name="Tapia R."/>
            <person name="Land M.L."/>
            <person name="Hauser L."/>
            <person name="Kyrpides N.C."/>
            <person name="Ivanova N.N."/>
            <person name="Pagani I."/>
            <person name="Huntmann M."/>
            <person name="Wei C.L."/>
            <person name="Davenport K.W."/>
            <person name="Daligault H."/>
            <person name="Chain P.S."/>
            <person name="Chen A."/>
            <person name="Mavromatis K."/>
            <person name="Markowitz V."/>
            <person name="Szeto E."/>
            <person name="Mikhailova N."/>
            <person name="Pati A."/>
            <person name="Wagner M."/>
            <person name="Woyke T."/>
            <person name="Ollivier B."/>
            <person name="Klenk H.P."/>
            <person name="Spring S."/>
            <person name="Loy A."/>
        </authorList>
    </citation>
    <scope>NUCLEOTIDE SEQUENCE [LARGE SCALE GENOMIC DNA]</scope>
    <source>
        <strain evidence="13">ATCC BAA-275 / DSM 13257 / NCIMB 13706 / S10</strain>
    </source>
</reference>
<evidence type="ECO:0000256" key="4">
    <source>
        <dbReference type="ARBA" id="ARBA00022679"/>
    </source>
</evidence>
<reference evidence="13" key="2">
    <citation type="submission" date="2012-08" db="EMBL/GenBank/DDBJ databases">
        <title>Finished genome of Desulfosporosinus meridiei DSM 13257.</title>
        <authorList>
            <person name="Huntemann M."/>
            <person name="Wei C.-L."/>
            <person name="Han J."/>
            <person name="Detter J.C."/>
            <person name="Han C."/>
            <person name="Davenport K."/>
            <person name="Daligault H."/>
            <person name="Erkkila T."/>
            <person name="Gu W."/>
            <person name="Munk A.C.C."/>
            <person name="Teshima H."/>
            <person name="Xu Y."/>
            <person name="Chain P."/>
            <person name="Tapia R."/>
            <person name="Chen A."/>
            <person name="Krypides N."/>
            <person name="Mavromatis K."/>
            <person name="Markowitz V."/>
            <person name="Szeto E."/>
            <person name="Ivanova N."/>
            <person name="Mikhailova N."/>
            <person name="Ovchinnikova G."/>
            <person name="Pagani I."/>
            <person name="Pati A."/>
            <person name="Goodwin L."/>
            <person name="Peters L."/>
            <person name="Pitluck S."/>
            <person name="Woyke T."/>
            <person name="Pester M."/>
            <person name="Spring S."/>
            <person name="Ollivier B."/>
            <person name="Rattei T."/>
            <person name="Klenk H.-P."/>
            <person name="Wagner M."/>
            <person name="Loy A."/>
        </authorList>
    </citation>
    <scope>NUCLEOTIDE SEQUENCE [LARGE SCALE GENOMIC DNA]</scope>
    <source>
        <strain evidence="13">ATCC BAA-275 / DSM 13257 / NCIMB 13706 / S10</strain>
    </source>
</reference>
<keyword evidence="13" id="KW-1185">Reference proteome</keyword>
<dbReference type="InterPro" id="IPR003594">
    <property type="entry name" value="HATPase_dom"/>
</dbReference>
<dbReference type="InterPro" id="IPR001610">
    <property type="entry name" value="PAC"/>
</dbReference>
<keyword evidence="4" id="KW-0808">Transferase</keyword>
<dbReference type="PANTHER" id="PTHR43047">
    <property type="entry name" value="TWO-COMPONENT HISTIDINE PROTEIN KINASE"/>
    <property type="match status" value="1"/>
</dbReference>
<dbReference type="Pfam" id="PF00512">
    <property type="entry name" value="HisKA"/>
    <property type="match status" value="1"/>
</dbReference>
<dbReference type="InterPro" id="IPR003661">
    <property type="entry name" value="HisK_dim/P_dom"/>
</dbReference>
<dbReference type="InterPro" id="IPR029016">
    <property type="entry name" value="GAF-like_dom_sf"/>
</dbReference>
<dbReference type="STRING" id="768704.Desmer_1140"/>
<dbReference type="SUPFAM" id="SSF55874">
    <property type="entry name" value="ATPase domain of HSP90 chaperone/DNA topoisomerase II/histidine kinase"/>
    <property type="match status" value="1"/>
</dbReference>
<gene>
    <name evidence="12" type="ordered locus">Desmer_1140</name>
</gene>
<feature type="coiled-coil region" evidence="9">
    <location>
        <begin position="1008"/>
        <end position="1035"/>
    </location>
</feature>
<evidence type="ECO:0000256" key="3">
    <source>
        <dbReference type="ARBA" id="ARBA00022553"/>
    </source>
</evidence>
<dbReference type="Gene3D" id="3.30.565.10">
    <property type="entry name" value="Histidine kinase-like ATPase, C-terminal domain"/>
    <property type="match status" value="1"/>
</dbReference>
<name>J7INH6_DESMD</name>
<dbReference type="FunFam" id="3.30.565.10:FF:000037">
    <property type="entry name" value="Hybrid sensor histidine kinase/response regulator"/>
    <property type="match status" value="1"/>
</dbReference>
<keyword evidence="6 12" id="KW-0418">Kinase</keyword>
<evidence type="ECO:0000256" key="2">
    <source>
        <dbReference type="ARBA" id="ARBA00012438"/>
    </source>
</evidence>
<keyword evidence="5" id="KW-0547">Nucleotide-binding</keyword>
<evidence type="ECO:0000256" key="8">
    <source>
        <dbReference type="ARBA" id="ARBA00023012"/>
    </source>
</evidence>
<dbReference type="GO" id="GO:0005524">
    <property type="term" value="F:ATP binding"/>
    <property type="evidence" value="ECO:0007669"/>
    <property type="project" value="UniProtKB-KW"/>
</dbReference>
<proteinExistence type="predicted"/>
<dbReference type="KEGG" id="dmi:Desmer_1140"/>
<dbReference type="InterPro" id="IPR000014">
    <property type="entry name" value="PAS"/>
</dbReference>
<dbReference type="EC" id="2.7.13.3" evidence="2"/>
<evidence type="ECO:0000256" key="1">
    <source>
        <dbReference type="ARBA" id="ARBA00000085"/>
    </source>
</evidence>
<dbReference type="PRINTS" id="PR00344">
    <property type="entry name" value="BCTRLSENSOR"/>
</dbReference>
<feature type="domain" description="PAC" evidence="11">
    <location>
        <begin position="605"/>
        <end position="657"/>
    </location>
</feature>
<dbReference type="GO" id="GO:0000155">
    <property type="term" value="F:phosphorelay sensor kinase activity"/>
    <property type="evidence" value="ECO:0007669"/>
    <property type="project" value="InterPro"/>
</dbReference>
<organism evidence="12 13">
    <name type="scientific">Desulfosporosinus meridiei (strain ATCC BAA-275 / DSM 13257 / KCTC 12902 / NCIMB 13706 / S10)</name>
    <dbReference type="NCBI Taxonomy" id="768704"/>
    <lineage>
        <taxon>Bacteria</taxon>
        <taxon>Bacillati</taxon>
        <taxon>Bacillota</taxon>
        <taxon>Clostridia</taxon>
        <taxon>Eubacteriales</taxon>
        <taxon>Desulfitobacteriaceae</taxon>
        <taxon>Desulfosporosinus</taxon>
    </lineage>
</organism>
<evidence type="ECO:0000256" key="6">
    <source>
        <dbReference type="ARBA" id="ARBA00022777"/>
    </source>
</evidence>
<dbReference type="Gene3D" id="3.30.450.40">
    <property type="match status" value="2"/>
</dbReference>
<dbReference type="SMART" id="SM00388">
    <property type="entry name" value="HisKA"/>
    <property type="match status" value="1"/>
</dbReference>
<evidence type="ECO:0000259" key="11">
    <source>
        <dbReference type="PROSITE" id="PS50113"/>
    </source>
</evidence>
<feature type="domain" description="PAC" evidence="11">
    <location>
        <begin position="474"/>
        <end position="527"/>
    </location>
</feature>
<dbReference type="OrthoDB" id="2359336at2"/>
<dbReference type="InterPro" id="IPR003018">
    <property type="entry name" value="GAF"/>
</dbReference>